<evidence type="ECO:0000313" key="3">
    <source>
        <dbReference type="Proteomes" id="UP001500635"/>
    </source>
</evidence>
<evidence type="ECO:0000313" key="2">
    <source>
        <dbReference type="EMBL" id="GAA4393969.1"/>
    </source>
</evidence>
<feature type="domain" description="Protein kinase" evidence="1">
    <location>
        <begin position="14"/>
        <end position="296"/>
    </location>
</feature>
<dbReference type="Proteomes" id="UP001500635">
    <property type="component" value="Unassembled WGS sequence"/>
</dbReference>
<dbReference type="Gene3D" id="1.10.510.10">
    <property type="entry name" value="Transferase(Phosphotransferase) domain 1"/>
    <property type="match status" value="1"/>
</dbReference>
<comment type="caution">
    <text evidence="2">The sequence shown here is derived from an EMBL/GenBank/DDBJ whole genome shotgun (WGS) entry which is preliminary data.</text>
</comment>
<organism evidence="2 3">
    <name type="scientific">Tsukamurella soli</name>
    <dbReference type="NCBI Taxonomy" id="644556"/>
    <lineage>
        <taxon>Bacteria</taxon>
        <taxon>Bacillati</taxon>
        <taxon>Actinomycetota</taxon>
        <taxon>Actinomycetes</taxon>
        <taxon>Mycobacteriales</taxon>
        <taxon>Tsukamurellaceae</taxon>
        <taxon>Tsukamurella</taxon>
    </lineage>
</organism>
<reference evidence="3" key="1">
    <citation type="journal article" date="2019" name="Int. J. Syst. Evol. Microbiol.">
        <title>The Global Catalogue of Microorganisms (GCM) 10K type strain sequencing project: providing services to taxonomists for standard genome sequencing and annotation.</title>
        <authorList>
            <consortium name="The Broad Institute Genomics Platform"/>
            <consortium name="The Broad Institute Genome Sequencing Center for Infectious Disease"/>
            <person name="Wu L."/>
            <person name="Ma J."/>
        </authorList>
    </citation>
    <scope>NUCLEOTIDE SEQUENCE [LARGE SCALE GENOMIC DNA]</scope>
    <source>
        <strain evidence="3">JCM 17688</strain>
    </source>
</reference>
<dbReference type="SUPFAM" id="SSF56112">
    <property type="entry name" value="Protein kinase-like (PK-like)"/>
    <property type="match status" value="1"/>
</dbReference>
<dbReference type="InterPro" id="IPR000719">
    <property type="entry name" value="Prot_kinase_dom"/>
</dbReference>
<keyword evidence="3" id="KW-1185">Reference proteome</keyword>
<dbReference type="PROSITE" id="PS50011">
    <property type="entry name" value="PROTEIN_KINASE_DOM"/>
    <property type="match status" value="1"/>
</dbReference>
<accession>A0ABP8JQ45</accession>
<gene>
    <name evidence="2" type="ORF">GCM10023147_25230</name>
</gene>
<dbReference type="EMBL" id="BAABFR010000035">
    <property type="protein sequence ID" value="GAA4393969.1"/>
    <property type="molecule type" value="Genomic_DNA"/>
</dbReference>
<dbReference type="InterPro" id="IPR011009">
    <property type="entry name" value="Kinase-like_dom_sf"/>
</dbReference>
<evidence type="ECO:0000259" key="1">
    <source>
        <dbReference type="PROSITE" id="PS50011"/>
    </source>
</evidence>
<sequence length="296" mass="32414">MTTTVAGAIDRDRLGGMAKISQGGQGVVYAAPAVRTAFTPHMVYKEYRPEVLAQLDGAALAAMPVFLESLPAAAGRRMINLSAWPCAIVEKNGSPTGFVMPRIPDEFFVSITTVKGVSRQMAELQHILNPVDILRQRGLLVSEVERYSLLRSVADNLDFLHTHGVVVGDLSPKNLLFSLDRSHPHSYFIDCDAMRVGGRSVMPQLETPGWSVPAGEELATPQSDSYKLGLLALRLLVAEQDVTDPRMLPAFVTPMLRQLVTDTLTRPARQRPGPAVWDRVLVQAVRAAHVRQGMTR</sequence>
<dbReference type="RefSeq" id="WP_344996072.1">
    <property type="nucleotide sequence ID" value="NZ_BAABFR010000035.1"/>
</dbReference>
<protein>
    <recommendedName>
        <fullName evidence="1">Protein kinase domain-containing protein</fullName>
    </recommendedName>
</protein>
<name>A0ABP8JQ45_9ACTN</name>
<proteinExistence type="predicted"/>